<keyword evidence="2" id="KW-0812">Transmembrane</keyword>
<keyword evidence="2" id="KW-1133">Transmembrane helix</keyword>
<gene>
    <name evidence="3" type="ORF">WJX81_008069</name>
</gene>
<feature type="transmembrane region" description="Helical" evidence="2">
    <location>
        <begin position="228"/>
        <end position="249"/>
    </location>
</feature>
<evidence type="ECO:0008006" key="5">
    <source>
        <dbReference type="Google" id="ProtNLM"/>
    </source>
</evidence>
<evidence type="ECO:0000256" key="2">
    <source>
        <dbReference type="SAM" id="Phobius"/>
    </source>
</evidence>
<proteinExistence type="predicted"/>
<name>A0AAW1RGX0_9CHLO</name>
<dbReference type="AlphaFoldDB" id="A0AAW1RGX0"/>
<keyword evidence="2" id="KW-0472">Membrane</keyword>
<feature type="region of interest" description="Disordered" evidence="1">
    <location>
        <begin position="149"/>
        <end position="176"/>
    </location>
</feature>
<evidence type="ECO:0000313" key="3">
    <source>
        <dbReference type="EMBL" id="KAK9832857.1"/>
    </source>
</evidence>
<dbReference type="Proteomes" id="UP001445335">
    <property type="component" value="Unassembled WGS sequence"/>
</dbReference>
<feature type="compositionally biased region" description="Basic and acidic residues" evidence="1">
    <location>
        <begin position="199"/>
        <end position="215"/>
    </location>
</feature>
<evidence type="ECO:0000313" key="4">
    <source>
        <dbReference type="Proteomes" id="UP001445335"/>
    </source>
</evidence>
<protein>
    <recommendedName>
        <fullName evidence="5">Ubiquitin-like domain-containing protein</fullName>
    </recommendedName>
</protein>
<evidence type="ECO:0000256" key="1">
    <source>
        <dbReference type="SAM" id="MobiDB-lite"/>
    </source>
</evidence>
<accession>A0AAW1RGX0</accession>
<comment type="caution">
    <text evidence="3">The sequence shown here is derived from an EMBL/GenBank/DDBJ whole genome shotgun (WGS) entry which is preliminary data.</text>
</comment>
<dbReference type="EMBL" id="JALJOU010000038">
    <property type="protein sequence ID" value="KAK9832857.1"/>
    <property type="molecule type" value="Genomic_DNA"/>
</dbReference>
<organism evidence="3 4">
    <name type="scientific">Elliptochloris bilobata</name>
    <dbReference type="NCBI Taxonomy" id="381761"/>
    <lineage>
        <taxon>Eukaryota</taxon>
        <taxon>Viridiplantae</taxon>
        <taxon>Chlorophyta</taxon>
        <taxon>core chlorophytes</taxon>
        <taxon>Trebouxiophyceae</taxon>
        <taxon>Trebouxiophyceae incertae sedis</taxon>
        <taxon>Elliptochloris clade</taxon>
        <taxon>Elliptochloris</taxon>
    </lineage>
</organism>
<reference evidence="3 4" key="1">
    <citation type="journal article" date="2024" name="Nat. Commun.">
        <title>Phylogenomics reveals the evolutionary origins of lichenization in chlorophyte algae.</title>
        <authorList>
            <person name="Puginier C."/>
            <person name="Libourel C."/>
            <person name="Otte J."/>
            <person name="Skaloud P."/>
            <person name="Haon M."/>
            <person name="Grisel S."/>
            <person name="Petersen M."/>
            <person name="Berrin J.G."/>
            <person name="Delaux P.M."/>
            <person name="Dal Grande F."/>
            <person name="Keller J."/>
        </authorList>
    </citation>
    <scope>NUCLEOTIDE SEQUENCE [LARGE SCALE GENOMIC DNA]</scope>
    <source>
        <strain evidence="3 4">SAG 245.80</strain>
    </source>
</reference>
<sequence>MEASRLVFVSVKDAKPRRKVAVPVPDTATWEQFCRQVQTKLKLIGVESIFLASSGEQVTRLDNLQDIDELHVVEAKPPPPVVAASVAQGNGSASVLDTRASSGNGATTSIAANGAGAGGTASAAAPVPLPPGLYRPTVAAERGVVAADATEIEARDDGEGDDGDGGEAKYARRPRSVRRSLQRAFPALFSASLPITARDVKDNGEAGKRGGEGRPGRRRRRGRAFPDVRSVLAAVVALAFLGFLALLYARVSPRLP</sequence>
<feature type="region of interest" description="Disordered" evidence="1">
    <location>
        <begin position="199"/>
        <end position="222"/>
    </location>
</feature>
<keyword evidence="4" id="KW-1185">Reference proteome</keyword>